<proteinExistence type="predicted"/>
<evidence type="ECO:0000313" key="2">
    <source>
        <dbReference type="Proteomes" id="UP001500620"/>
    </source>
</evidence>
<keyword evidence="2" id="KW-1185">Reference proteome</keyword>
<dbReference type="InterPro" id="IPR038282">
    <property type="entry name" value="DUF2267_sf"/>
</dbReference>
<organism evidence="1 2">
    <name type="scientific">Dactylosporangium darangshiense</name>
    <dbReference type="NCBI Taxonomy" id="579108"/>
    <lineage>
        <taxon>Bacteria</taxon>
        <taxon>Bacillati</taxon>
        <taxon>Actinomycetota</taxon>
        <taxon>Actinomycetes</taxon>
        <taxon>Micromonosporales</taxon>
        <taxon>Micromonosporaceae</taxon>
        <taxon>Dactylosporangium</taxon>
    </lineage>
</organism>
<accession>A0ABP8DCM4</accession>
<evidence type="ECO:0008006" key="3">
    <source>
        <dbReference type="Google" id="ProtNLM"/>
    </source>
</evidence>
<dbReference type="Proteomes" id="UP001500620">
    <property type="component" value="Unassembled WGS sequence"/>
</dbReference>
<gene>
    <name evidence="1" type="ORF">GCM10022255_050800</name>
</gene>
<dbReference type="Gene3D" id="1.10.490.110">
    <property type="entry name" value="Uncharacterized conserved protein DUF2267"/>
    <property type="match status" value="1"/>
</dbReference>
<reference evidence="2" key="1">
    <citation type="journal article" date="2019" name="Int. J. Syst. Evol. Microbiol.">
        <title>The Global Catalogue of Microorganisms (GCM) 10K type strain sequencing project: providing services to taxonomists for standard genome sequencing and annotation.</title>
        <authorList>
            <consortium name="The Broad Institute Genomics Platform"/>
            <consortium name="The Broad Institute Genome Sequencing Center for Infectious Disease"/>
            <person name="Wu L."/>
            <person name="Ma J."/>
        </authorList>
    </citation>
    <scope>NUCLEOTIDE SEQUENCE [LARGE SCALE GENOMIC DNA]</scope>
    <source>
        <strain evidence="2">JCM 17441</strain>
    </source>
</reference>
<protein>
    <recommendedName>
        <fullName evidence="3">DUF2267 domain-containing protein</fullName>
    </recommendedName>
</protein>
<dbReference type="Pfam" id="PF10025">
    <property type="entry name" value="DUF2267"/>
    <property type="match status" value="1"/>
</dbReference>
<name>A0ABP8DCM4_9ACTN</name>
<evidence type="ECO:0000313" key="1">
    <source>
        <dbReference type="EMBL" id="GAA4252740.1"/>
    </source>
</evidence>
<comment type="caution">
    <text evidence="1">The sequence shown here is derived from an EMBL/GenBank/DDBJ whole genome shotgun (WGS) entry which is preliminary data.</text>
</comment>
<dbReference type="EMBL" id="BAABAT010000014">
    <property type="protein sequence ID" value="GAA4252740.1"/>
    <property type="molecule type" value="Genomic_DNA"/>
</dbReference>
<sequence>MQYPDFMRAVAERMGDASAERTRAVTTAALRTLAGRVPGGEARDLAAQLPKELQEPLLTPGVPERAERYDVQGFVHRVAARADVNFTVAREGARAVLLTLREAVSPGEFEAVRRQLTDDYGELLTPEPAAS</sequence>
<dbReference type="InterPro" id="IPR018727">
    <property type="entry name" value="DUF2267"/>
</dbReference>